<keyword evidence="5" id="KW-0732">Signal</keyword>
<accession>A0ABR3JVD4</accession>
<dbReference type="EMBL" id="JASNQZ010000003">
    <property type="protein sequence ID" value="KAL0959213.1"/>
    <property type="molecule type" value="Genomic_DNA"/>
</dbReference>
<reference evidence="8" key="1">
    <citation type="submission" date="2024-06" db="EMBL/GenBank/DDBJ databases">
        <title>Multi-omics analyses provide insights into the biosynthesis of the anticancer antibiotic pleurotin in Hohenbuehelia grisea.</title>
        <authorList>
            <person name="Weaver J.A."/>
            <person name="Alberti F."/>
        </authorList>
    </citation>
    <scope>NUCLEOTIDE SEQUENCE [LARGE SCALE GENOMIC DNA]</scope>
    <source>
        <strain evidence="8">T-177</strain>
    </source>
</reference>
<keyword evidence="2 4" id="KW-0378">Hydrolase</keyword>
<evidence type="ECO:0000256" key="5">
    <source>
        <dbReference type="SAM" id="SignalP"/>
    </source>
</evidence>
<evidence type="ECO:0000256" key="4">
    <source>
        <dbReference type="RuleBase" id="RU361153"/>
    </source>
</evidence>
<dbReference type="Proteomes" id="UP001556367">
    <property type="component" value="Unassembled WGS sequence"/>
</dbReference>
<keyword evidence="8" id="KW-1185">Reference proteome</keyword>
<dbReference type="InterPro" id="IPR017853">
    <property type="entry name" value="GH"/>
</dbReference>
<dbReference type="SUPFAM" id="SSF51445">
    <property type="entry name" value="(Trans)glycosidases"/>
    <property type="match status" value="1"/>
</dbReference>
<feature type="chain" id="PRO_5045870753" description="Glycoside hydrolase family 5 domain-containing protein" evidence="5">
    <location>
        <begin position="21"/>
        <end position="460"/>
    </location>
</feature>
<dbReference type="PANTHER" id="PTHR31297:SF42">
    <property type="entry name" value="GLYCOSIDE HYDROLASE FAMILY 5 DOMAIN-CONTAINING PROTEIN"/>
    <property type="match status" value="1"/>
</dbReference>
<evidence type="ECO:0000259" key="6">
    <source>
        <dbReference type="Pfam" id="PF00150"/>
    </source>
</evidence>
<dbReference type="Gene3D" id="3.20.20.80">
    <property type="entry name" value="Glycosidases"/>
    <property type="match status" value="2"/>
</dbReference>
<comment type="similarity">
    <text evidence="1 4">Belongs to the glycosyl hydrolase 5 (cellulase A) family.</text>
</comment>
<feature type="domain" description="Glycoside hydrolase family 5" evidence="6">
    <location>
        <begin position="82"/>
        <end position="236"/>
    </location>
</feature>
<evidence type="ECO:0000256" key="1">
    <source>
        <dbReference type="ARBA" id="ARBA00005641"/>
    </source>
</evidence>
<evidence type="ECO:0000313" key="7">
    <source>
        <dbReference type="EMBL" id="KAL0959213.1"/>
    </source>
</evidence>
<dbReference type="InterPro" id="IPR001547">
    <property type="entry name" value="Glyco_hydro_5"/>
</dbReference>
<dbReference type="Pfam" id="PF00150">
    <property type="entry name" value="Cellulase"/>
    <property type="match status" value="1"/>
</dbReference>
<protein>
    <recommendedName>
        <fullName evidence="6">Glycoside hydrolase family 5 domain-containing protein</fullName>
    </recommendedName>
</protein>
<organism evidence="7 8">
    <name type="scientific">Hohenbuehelia grisea</name>
    <dbReference type="NCBI Taxonomy" id="104357"/>
    <lineage>
        <taxon>Eukaryota</taxon>
        <taxon>Fungi</taxon>
        <taxon>Dikarya</taxon>
        <taxon>Basidiomycota</taxon>
        <taxon>Agaricomycotina</taxon>
        <taxon>Agaricomycetes</taxon>
        <taxon>Agaricomycetidae</taxon>
        <taxon>Agaricales</taxon>
        <taxon>Pleurotineae</taxon>
        <taxon>Pleurotaceae</taxon>
        <taxon>Hohenbuehelia</taxon>
    </lineage>
</organism>
<keyword evidence="3 4" id="KW-0326">Glycosidase</keyword>
<dbReference type="PANTHER" id="PTHR31297">
    <property type="entry name" value="GLUCAN ENDO-1,6-BETA-GLUCOSIDASE B"/>
    <property type="match status" value="1"/>
</dbReference>
<evidence type="ECO:0000256" key="2">
    <source>
        <dbReference type="ARBA" id="ARBA00022801"/>
    </source>
</evidence>
<comment type="caution">
    <text evidence="7">The sequence shown here is derived from an EMBL/GenBank/DDBJ whole genome shotgun (WGS) entry which is preliminary data.</text>
</comment>
<evidence type="ECO:0000313" key="8">
    <source>
        <dbReference type="Proteomes" id="UP001556367"/>
    </source>
</evidence>
<gene>
    <name evidence="7" type="ORF">HGRIS_014492</name>
</gene>
<sequence length="460" mass="53168">MSLFFVFLFSLFLTLQTCEAGLPEKIYGVNLGSWLIIEPWMMPQKWIDMGGQLCNKCSKCIASEFDFAAAYPESVDSKLAQHWETWFNQDDVNTIVEYGLNTVRIPLGFWIIEALVDRETEYYPRGGLKHLRRGLKQLQEANLSVILDHHGLPGAQSPNQMFTGRCTEDVQFYNDHNYHRALVWTAVMTGLAHLDPVFGNVASIQAVNEPIQDARKTPGYGRFSKNFVKTIRAVESLLGIHVKRDEQALTSSHNFIAVMERAVRKYYFPREVRNAVRDAAPILQAIAEELEIEPFFFNYRSGQHREPLTTNFMDISWQWNDPFNPATAAIGPQTYDNHLYYSFGGVAAPNEEAHLTHICNLNRVEDDERRGNSPLFFGEWWIAPQFDASDEFLRKFADAQKYAFNKSKGWIFWNFKLEMSHRTRNYAKTRSYFEGVRRGYLTKDAAALHDPHVCDPYRRD</sequence>
<name>A0ABR3JVD4_9AGAR</name>
<dbReference type="InterPro" id="IPR050386">
    <property type="entry name" value="Glycosyl_hydrolase_5"/>
</dbReference>
<feature type="signal peptide" evidence="5">
    <location>
        <begin position="1"/>
        <end position="20"/>
    </location>
</feature>
<proteinExistence type="inferred from homology"/>
<evidence type="ECO:0000256" key="3">
    <source>
        <dbReference type="ARBA" id="ARBA00023295"/>
    </source>
</evidence>